<dbReference type="Proteomes" id="UP000095413">
    <property type="component" value="Unassembled WGS sequence"/>
</dbReference>
<sequence length="72" mass="8550">MGLFKKKIVKKTYEREHMKPVIRASICNGEEVAGFKDIRTGKIEEIMLIRSPEDLERFKEIYEITEEIAKEY</sequence>
<evidence type="ECO:0000313" key="1">
    <source>
        <dbReference type="EMBL" id="CUQ08968.1"/>
    </source>
</evidence>
<dbReference type="OrthoDB" id="9799109at2"/>
<evidence type="ECO:0000313" key="2">
    <source>
        <dbReference type="Proteomes" id="UP000095413"/>
    </source>
</evidence>
<evidence type="ECO:0008006" key="3">
    <source>
        <dbReference type="Google" id="ProtNLM"/>
    </source>
</evidence>
<accession>A0A174TM71</accession>
<name>A0A174TM71_9FIRM</name>
<reference evidence="1 2" key="1">
    <citation type="submission" date="2015-09" db="EMBL/GenBank/DDBJ databases">
        <authorList>
            <consortium name="Pathogen Informatics"/>
        </authorList>
    </citation>
    <scope>NUCLEOTIDE SEQUENCE [LARGE SCALE GENOMIC DNA]</scope>
    <source>
        <strain evidence="1 2">2789STDY5834921</strain>
    </source>
</reference>
<dbReference type="AlphaFoldDB" id="A0A174TM71"/>
<proteinExistence type="predicted"/>
<protein>
    <recommendedName>
        <fullName evidence="3">Aspartate dehydrogenase</fullName>
    </recommendedName>
</protein>
<organism evidence="1 2">
    <name type="scientific">Blautia obeum</name>
    <dbReference type="NCBI Taxonomy" id="40520"/>
    <lineage>
        <taxon>Bacteria</taxon>
        <taxon>Bacillati</taxon>
        <taxon>Bacillota</taxon>
        <taxon>Clostridia</taxon>
        <taxon>Lachnospirales</taxon>
        <taxon>Lachnospiraceae</taxon>
        <taxon>Blautia</taxon>
    </lineage>
</organism>
<gene>
    <name evidence="1" type="ORF">ERS852533_03704</name>
</gene>
<dbReference type="RefSeq" id="WP_055057166.1">
    <property type="nucleotide sequence ID" value="NZ_CAXSOH010000037.1"/>
</dbReference>
<dbReference type="EMBL" id="CZBA01000042">
    <property type="protein sequence ID" value="CUQ08968.1"/>
    <property type="molecule type" value="Genomic_DNA"/>
</dbReference>